<comment type="catalytic activity">
    <reaction evidence="1">
        <text>ATP + protein L-histidine = ADP + protein N-phospho-L-histidine.</text>
        <dbReference type="EC" id="2.7.13.3"/>
    </reaction>
</comment>
<evidence type="ECO:0000256" key="8">
    <source>
        <dbReference type="ARBA" id="ARBA00022777"/>
    </source>
</evidence>
<evidence type="ECO:0000256" key="4">
    <source>
        <dbReference type="ARBA" id="ARBA00022475"/>
    </source>
</evidence>
<keyword evidence="7" id="KW-0547">Nucleotide-binding</keyword>
<keyword evidence="11" id="KW-0472">Membrane</keyword>
<dbReference type="PANTHER" id="PTHR45453:SF1">
    <property type="entry name" value="PHOSPHATE REGULON SENSOR PROTEIN PHOR"/>
    <property type="match status" value="1"/>
</dbReference>
<evidence type="ECO:0000259" key="12">
    <source>
        <dbReference type="PROSITE" id="PS50109"/>
    </source>
</evidence>
<name>A0A1X6ZFU5_9RHOB</name>
<reference evidence="14 15" key="1">
    <citation type="submission" date="2017-03" db="EMBL/GenBank/DDBJ databases">
        <authorList>
            <person name="Afonso C.L."/>
            <person name="Miller P.J."/>
            <person name="Scott M.A."/>
            <person name="Spackman E."/>
            <person name="Goraichik I."/>
            <person name="Dimitrov K.M."/>
            <person name="Suarez D.L."/>
            <person name="Swayne D.E."/>
        </authorList>
    </citation>
    <scope>NUCLEOTIDE SEQUENCE [LARGE SCALE GENOMIC DNA]</scope>
    <source>
        <strain evidence="14 15">CECT 8367</strain>
    </source>
</reference>
<evidence type="ECO:0000313" key="15">
    <source>
        <dbReference type="Proteomes" id="UP000193495"/>
    </source>
</evidence>
<feature type="domain" description="Histidine kinase" evidence="12">
    <location>
        <begin position="131"/>
        <end position="355"/>
    </location>
</feature>
<evidence type="ECO:0000256" key="11">
    <source>
        <dbReference type="ARBA" id="ARBA00023136"/>
    </source>
</evidence>
<keyword evidence="4" id="KW-1003">Cell membrane</keyword>
<dbReference type="InterPro" id="IPR036890">
    <property type="entry name" value="HATPase_C_sf"/>
</dbReference>
<dbReference type="Pfam" id="PF00512">
    <property type="entry name" value="HisKA"/>
    <property type="match status" value="1"/>
</dbReference>
<sequence>MAIARYDRDMNTSLLESFAGALPIPVLLIDPSERIAAANPPALRLFGAAQVGRHYITALRQPAVLDAVEACLRDGVTGQARYLGREGSRDTSWTVTAGAVALPHGRGAVLSFEDITAVEAAEAMRRDFVANVSHELRTPITALSGFIETLRGAARDDPAARERFLSIMEREAGRMSQLVADLLSLGRVEQEERQRPTGTVDLSALVAQVAALLEPVAARDRVRIRLELPEAPVSVPGDEEQLRQVLSNLVGNAIKYGGADRDVTLSLGAPAQHRELRGAGVRLSVTDQGEGIAPHHIPRLTERFYRVDSHRSRAVGGTGLGLAIVKHIVNRHRGRLRIESAPGQGSSFSVILPAS</sequence>
<keyword evidence="8 13" id="KW-0418">Kinase</keyword>
<keyword evidence="10" id="KW-0902">Two-component regulatory system</keyword>
<dbReference type="FunFam" id="1.10.287.130:FF:000008">
    <property type="entry name" value="Two-component sensor histidine kinase"/>
    <property type="match status" value="1"/>
</dbReference>
<dbReference type="PANTHER" id="PTHR45453">
    <property type="entry name" value="PHOSPHATE REGULON SENSOR PROTEIN PHOR"/>
    <property type="match status" value="1"/>
</dbReference>
<dbReference type="FunFam" id="3.30.565.10:FF:000006">
    <property type="entry name" value="Sensor histidine kinase WalK"/>
    <property type="match status" value="1"/>
</dbReference>
<evidence type="ECO:0000256" key="7">
    <source>
        <dbReference type="ARBA" id="ARBA00022741"/>
    </source>
</evidence>
<evidence type="ECO:0000256" key="9">
    <source>
        <dbReference type="ARBA" id="ARBA00022840"/>
    </source>
</evidence>
<dbReference type="InterPro" id="IPR003661">
    <property type="entry name" value="HisK_dim/P_dom"/>
</dbReference>
<dbReference type="InterPro" id="IPR036097">
    <property type="entry name" value="HisK_dim/P_sf"/>
</dbReference>
<dbReference type="InterPro" id="IPR035965">
    <property type="entry name" value="PAS-like_dom_sf"/>
</dbReference>
<protein>
    <recommendedName>
        <fullName evidence="3">histidine kinase</fullName>
        <ecNumber evidence="3">2.7.13.3</ecNumber>
    </recommendedName>
</protein>
<dbReference type="Gene3D" id="3.30.450.20">
    <property type="entry name" value="PAS domain"/>
    <property type="match status" value="1"/>
</dbReference>
<organism evidence="14 15">
    <name type="scientific">Limimaricola soesokkakensis</name>
    <dbReference type="NCBI Taxonomy" id="1343159"/>
    <lineage>
        <taxon>Bacteria</taxon>
        <taxon>Pseudomonadati</taxon>
        <taxon>Pseudomonadota</taxon>
        <taxon>Alphaproteobacteria</taxon>
        <taxon>Rhodobacterales</taxon>
        <taxon>Paracoccaceae</taxon>
        <taxon>Limimaricola</taxon>
    </lineage>
</organism>
<evidence type="ECO:0000313" key="16">
    <source>
        <dbReference type="Proteomes" id="UP000240624"/>
    </source>
</evidence>
<gene>
    <name evidence="14" type="primary">phoR_2</name>
    <name evidence="13" type="ORF">CLV79_106124</name>
    <name evidence="14" type="ORF">LOS8367_02256</name>
</gene>
<evidence type="ECO:0000256" key="1">
    <source>
        <dbReference type="ARBA" id="ARBA00000085"/>
    </source>
</evidence>
<dbReference type="Proteomes" id="UP000193495">
    <property type="component" value="Unassembled WGS sequence"/>
</dbReference>
<dbReference type="InterPro" id="IPR004358">
    <property type="entry name" value="Sig_transdc_His_kin-like_C"/>
</dbReference>
<keyword evidence="9" id="KW-0067">ATP-binding</keyword>
<keyword evidence="5" id="KW-0597">Phosphoprotein</keyword>
<dbReference type="SUPFAM" id="SSF55874">
    <property type="entry name" value="ATPase domain of HSP90 chaperone/DNA topoisomerase II/histidine kinase"/>
    <property type="match status" value="1"/>
</dbReference>
<evidence type="ECO:0000256" key="2">
    <source>
        <dbReference type="ARBA" id="ARBA00004236"/>
    </source>
</evidence>
<evidence type="ECO:0000313" key="13">
    <source>
        <dbReference type="EMBL" id="PSK86116.1"/>
    </source>
</evidence>
<evidence type="ECO:0000313" key="14">
    <source>
        <dbReference type="EMBL" id="SLN50250.1"/>
    </source>
</evidence>
<dbReference type="GO" id="GO:0000155">
    <property type="term" value="F:phosphorelay sensor kinase activity"/>
    <property type="evidence" value="ECO:0007669"/>
    <property type="project" value="InterPro"/>
</dbReference>
<accession>A0A1X6ZFU5</accession>
<dbReference type="RefSeq" id="WP_242665570.1">
    <property type="nucleotide sequence ID" value="NZ_CAXPGX010000123.1"/>
</dbReference>
<dbReference type="PROSITE" id="PS50109">
    <property type="entry name" value="HIS_KIN"/>
    <property type="match status" value="1"/>
</dbReference>
<dbReference type="GO" id="GO:0005886">
    <property type="term" value="C:plasma membrane"/>
    <property type="evidence" value="ECO:0007669"/>
    <property type="project" value="UniProtKB-SubCell"/>
</dbReference>
<dbReference type="EC" id="2.7.13.3" evidence="3"/>
<dbReference type="GO" id="GO:0005524">
    <property type="term" value="F:ATP binding"/>
    <property type="evidence" value="ECO:0007669"/>
    <property type="project" value="UniProtKB-KW"/>
</dbReference>
<dbReference type="AlphaFoldDB" id="A0A1X6ZFU5"/>
<dbReference type="InterPro" id="IPR005467">
    <property type="entry name" value="His_kinase_dom"/>
</dbReference>
<reference evidence="13 16" key="2">
    <citation type="submission" date="2018-03" db="EMBL/GenBank/DDBJ databases">
        <title>Genomic Encyclopedia of Archaeal and Bacterial Type Strains, Phase II (KMG-II): from individual species to whole genera.</title>
        <authorList>
            <person name="Goeker M."/>
        </authorList>
    </citation>
    <scope>NUCLEOTIDE SEQUENCE [LARGE SCALE GENOMIC DNA]</scope>
    <source>
        <strain evidence="13 16">DSM 29956</strain>
    </source>
</reference>
<proteinExistence type="predicted"/>
<evidence type="ECO:0000256" key="3">
    <source>
        <dbReference type="ARBA" id="ARBA00012438"/>
    </source>
</evidence>
<evidence type="ECO:0000256" key="10">
    <source>
        <dbReference type="ARBA" id="ARBA00023012"/>
    </source>
</evidence>
<dbReference type="Proteomes" id="UP000240624">
    <property type="component" value="Unassembled WGS sequence"/>
</dbReference>
<comment type="subcellular location">
    <subcellularLocation>
        <location evidence="2">Cell membrane</location>
    </subcellularLocation>
</comment>
<dbReference type="EMBL" id="FWFY01000006">
    <property type="protein sequence ID" value="SLN50250.1"/>
    <property type="molecule type" value="Genomic_DNA"/>
</dbReference>
<dbReference type="InterPro" id="IPR003594">
    <property type="entry name" value="HATPase_dom"/>
</dbReference>
<dbReference type="SMART" id="SM00388">
    <property type="entry name" value="HisKA"/>
    <property type="match status" value="1"/>
</dbReference>
<dbReference type="CDD" id="cd00082">
    <property type="entry name" value="HisKA"/>
    <property type="match status" value="1"/>
</dbReference>
<dbReference type="PRINTS" id="PR00344">
    <property type="entry name" value="BCTRLSENSOR"/>
</dbReference>
<evidence type="ECO:0000256" key="5">
    <source>
        <dbReference type="ARBA" id="ARBA00022553"/>
    </source>
</evidence>
<dbReference type="EMBL" id="PYGB01000006">
    <property type="protein sequence ID" value="PSK86116.1"/>
    <property type="molecule type" value="Genomic_DNA"/>
</dbReference>
<dbReference type="GO" id="GO:0004721">
    <property type="term" value="F:phosphoprotein phosphatase activity"/>
    <property type="evidence" value="ECO:0007669"/>
    <property type="project" value="TreeGrafter"/>
</dbReference>
<keyword evidence="16" id="KW-1185">Reference proteome</keyword>
<keyword evidence="6 14" id="KW-0808">Transferase</keyword>
<dbReference type="SUPFAM" id="SSF55785">
    <property type="entry name" value="PYP-like sensor domain (PAS domain)"/>
    <property type="match status" value="1"/>
</dbReference>
<dbReference type="SUPFAM" id="SSF47384">
    <property type="entry name" value="Homodimeric domain of signal transducing histidine kinase"/>
    <property type="match status" value="1"/>
</dbReference>
<evidence type="ECO:0000256" key="6">
    <source>
        <dbReference type="ARBA" id="ARBA00022679"/>
    </source>
</evidence>
<dbReference type="Pfam" id="PF02518">
    <property type="entry name" value="HATPase_c"/>
    <property type="match status" value="1"/>
</dbReference>
<dbReference type="Gene3D" id="1.10.287.130">
    <property type="match status" value="1"/>
</dbReference>
<dbReference type="InterPro" id="IPR050351">
    <property type="entry name" value="BphY/WalK/GraS-like"/>
</dbReference>
<dbReference type="GO" id="GO:0016036">
    <property type="term" value="P:cellular response to phosphate starvation"/>
    <property type="evidence" value="ECO:0007669"/>
    <property type="project" value="TreeGrafter"/>
</dbReference>
<dbReference type="Gene3D" id="3.30.565.10">
    <property type="entry name" value="Histidine kinase-like ATPase, C-terminal domain"/>
    <property type="match status" value="1"/>
</dbReference>
<dbReference type="SMART" id="SM00387">
    <property type="entry name" value="HATPase_c"/>
    <property type="match status" value="1"/>
</dbReference>